<evidence type="ECO:0000259" key="2">
    <source>
        <dbReference type="PROSITE" id="PS50994"/>
    </source>
</evidence>
<proteinExistence type="predicted"/>
<evidence type="ECO:0000256" key="1">
    <source>
        <dbReference type="SAM" id="MobiDB-lite"/>
    </source>
</evidence>
<sequence length="1207" mass="138063">MKPDYQSKHRHQMLQPCHFLSQSETEVKEAHQPTEQSRYHDDRGSPPRSRSHYQAGESPPRHKSESYDVKPRVTYEKDYDRYADRSSRHEDSSPRARPDSRYYGYEREYSSTYRDRPDDDSRAYVYERRQREDRYPPDPPYPSQHSHMSYSRAAVPDAYHGPKPTIPDFKSEDPREFARLKLALDNLLPYDASEHFKFQILTDHLKCEEALLIADSYSNSPYPFTDTMRALTEMYGQPQQLALKRISNLMNEPNIRPGDIKAFKSFALQVRALVGMLHQLGHPDLLTPSILPSQLLDLADWLEYEVRVQVSGSQYSSNPIRESLLSLKASALTTSLRNSTTILHAGESNESMKKTDPAPSQKESLNDNLLPGPTLGASLLGVLLRFREHPVAISSDVKGMFHQSACWKRTNHSFAFVRDVKWTRNQPSMSGKCSIRHNMQPICATFALQTHVQKHTEPEEDARLSVERCFYVDNCLQSLQSQEEAKQLVNRLHTLLMEERADPQERTLGLLWQCKSDTLRYKQHQSERPELTMRNIYRLLAQQYDPLGYIIPYTTRAKIIVQRLWDKKRGWDDPNLPEELLQAWRLWEEELPHLSQITLPRCYTSHATDCMAYLRTDSGEGDVQVAFLAARSRVAPKKQLSIPRLELCGALTGAQLASVLVKELTVQIQAVVYWTDSTTVLHWLQSDSCRYKVFVGTRVAEVQELTDINAWRYIDSASNPADDITRGKTLTQLIGESRWSHGPSFLLQPCEQWPEKIASPVGEETDELRSKAFCGLVTPDPAVPNVQQFKQYKELLDATTQKLHGAADKSSLTADDYQKAEIALLKYAQAESFPEEVSLLQAAQTCYTPFSCHRLTPSPSSSSSTMTTSCTTLGPERVFAELRRKYWILRGREAVKKHQHNCVECRKWRGTPQVPKMADLPPSRLRLFKPAFYSTGVDCFGPMLVKVGRRTEKRWGILYKCLTTRAIHLDLLPNMDADSFLMSLRRFIARRGKPYELLSDQGTNFKGGSRELREAFLALEPTVKEQLSSQQIRFQFNPPNAPHFGGSWEREVRSVKTALRTTLGDQSVPDEVLRTLLIEVEGILNSRPLGYVSSDLADPDPVTPNCLLMGRPDSSLPQVVYPESELLSRKRWRHSQILADHFWKHFIQHFLPTLQSRQKWQTEKEDITVGTVVLIVDQQTPRALWQVGTVKTVIPGADGRVGRPSSK</sequence>
<evidence type="ECO:0000313" key="3">
    <source>
        <dbReference type="EMBL" id="KAK7880770.1"/>
    </source>
</evidence>
<comment type="caution">
    <text evidence="3">The sequence shown here is derived from an EMBL/GenBank/DDBJ whole genome shotgun (WGS) entry which is preliminary data.</text>
</comment>
<feature type="domain" description="Integrase catalytic" evidence="2">
    <location>
        <begin position="926"/>
        <end position="1112"/>
    </location>
</feature>
<keyword evidence="4" id="KW-1185">Reference proteome</keyword>
<evidence type="ECO:0000313" key="4">
    <source>
        <dbReference type="Proteomes" id="UP001460270"/>
    </source>
</evidence>
<dbReference type="EMBL" id="JBBPFD010000051">
    <property type="protein sequence ID" value="KAK7880770.1"/>
    <property type="molecule type" value="Genomic_DNA"/>
</dbReference>
<feature type="compositionally biased region" description="Basic and acidic residues" evidence="1">
    <location>
        <begin position="59"/>
        <end position="136"/>
    </location>
</feature>
<organism evidence="3 4">
    <name type="scientific">Mugilogobius chulae</name>
    <name type="common">yellowstripe goby</name>
    <dbReference type="NCBI Taxonomy" id="88201"/>
    <lineage>
        <taxon>Eukaryota</taxon>
        <taxon>Metazoa</taxon>
        <taxon>Chordata</taxon>
        <taxon>Craniata</taxon>
        <taxon>Vertebrata</taxon>
        <taxon>Euteleostomi</taxon>
        <taxon>Actinopterygii</taxon>
        <taxon>Neopterygii</taxon>
        <taxon>Teleostei</taxon>
        <taxon>Neoteleostei</taxon>
        <taxon>Acanthomorphata</taxon>
        <taxon>Gobiaria</taxon>
        <taxon>Gobiiformes</taxon>
        <taxon>Gobioidei</taxon>
        <taxon>Gobiidae</taxon>
        <taxon>Gobionellinae</taxon>
        <taxon>Mugilogobius</taxon>
    </lineage>
</organism>
<accession>A0AAW0MJA3</accession>
<reference evidence="4" key="1">
    <citation type="submission" date="2024-04" db="EMBL/GenBank/DDBJ databases">
        <title>Salinicola lusitanus LLJ914,a marine bacterium isolated from the Okinawa Trough.</title>
        <authorList>
            <person name="Li J."/>
        </authorList>
    </citation>
    <scope>NUCLEOTIDE SEQUENCE [LARGE SCALE GENOMIC DNA]</scope>
</reference>
<dbReference type="InterPro" id="IPR001584">
    <property type="entry name" value="Integrase_cat-core"/>
</dbReference>
<dbReference type="Pfam" id="PF18701">
    <property type="entry name" value="DUF5641"/>
    <property type="match status" value="1"/>
</dbReference>
<dbReference type="GO" id="GO:0015074">
    <property type="term" value="P:DNA integration"/>
    <property type="evidence" value="ECO:0007669"/>
    <property type="project" value="InterPro"/>
</dbReference>
<dbReference type="AlphaFoldDB" id="A0AAW0MJA3"/>
<dbReference type="InterPro" id="IPR040676">
    <property type="entry name" value="DUF5641"/>
</dbReference>
<feature type="region of interest" description="Disordered" evidence="1">
    <location>
        <begin position="1"/>
        <end position="148"/>
    </location>
</feature>
<gene>
    <name evidence="3" type="ORF">WMY93_032583</name>
</gene>
<dbReference type="Proteomes" id="UP001460270">
    <property type="component" value="Unassembled WGS sequence"/>
</dbReference>
<dbReference type="InterPro" id="IPR012337">
    <property type="entry name" value="RNaseH-like_sf"/>
</dbReference>
<dbReference type="PROSITE" id="PS50994">
    <property type="entry name" value="INTEGRASE"/>
    <property type="match status" value="1"/>
</dbReference>
<feature type="compositionally biased region" description="Basic and acidic residues" evidence="1">
    <location>
        <begin position="25"/>
        <end position="45"/>
    </location>
</feature>
<dbReference type="Gene3D" id="3.30.420.10">
    <property type="entry name" value="Ribonuclease H-like superfamily/Ribonuclease H"/>
    <property type="match status" value="1"/>
</dbReference>
<dbReference type="InterPro" id="IPR036397">
    <property type="entry name" value="RNaseH_sf"/>
</dbReference>
<protein>
    <recommendedName>
        <fullName evidence="2">Integrase catalytic domain-containing protein</fullName>
    </recommendedName>
</protein>
<feature type="region of interest" description="Disordered" evidence="1">
    <location>
        <begin position="343"/>
        <end position="368"/>
    </location>
</feature>
<dbReference type="Pfam" id="PF05380">
    <property type="entry name" value="Peptidase_A17"/>
    <property type="match status" value="1"/>
</dbReference>
<name>A0AAW0MJA3_9GOBI</name>
<dbReference type="SUPFAM" id="SSF53098">
    <property type="entry name" value="Ribonuclease H-like"/>
    <property type="match status" value="1"/>
</dbReference>
<dbReference type="InterPro" id="IPR008042">
    <property type="entry name" value="Retrotrans_Pao"/>
</dbReference>
<dbReference type="PANTHER" id="PTHR47331">
    <property type="entry name" value="PHD-TYPE DOMAIN-CONTAINING PROTEIN"/>
    <property type="match status" value="1"/>
</dbReference>
<dbReference type="GO" id="GO:0003676">
    <property type="term" value="F:nucleic acid binding"/>
    <property type="evidence" value="ECO:0007669"/>
    <property type="project" value="InterPro"/>
</dbReference>